<keyword evidence="1" id="KW-0106">Calcium</keyword>
<dbReference type="GO" id="GO:0005509">
    <property type="term" value="F:calcium ion binding"/>
    <property type="evidence" value="ECO:0007669"/>
    <property type="project" value="InterPro"/>
</dbReference>
<keyword evidence="2" id="KW-0175">Coiled coil</keyword>
<evidence type="ECO:0000313" key="5">
    <source>
        <dbReference type="Proteomes" id="UP001162131"/>
    </source>
</evidence>
<dbReference type="PROSITE" id="PS00018">
    <property type="entry name" value="EF_HAND_1"/>
    <property type="match status" value="1"/>
</dbReference>
<protein>
    <recommendedName>
        <fullName evidence="3">EF-hand domain-containing protein</fullName>
    </recommendedName>
</protein>
<evidence type="ECO:0000256" key="2">
    <source>
        <dbReference type="SAM" id="Coils"/>
    </source>
</evidence>
<keyword evidence="5" id="KW-1185">Reference proteome</keyword>
<dbReference type="InterPro" id="IPR002048">
    <property type="entry name" value="EF_hand_dom"/>
</dbReference>
<feature type="domain" description="EF-hand" evidence="3">
    <location>
        <begin position="14"/>
        <end position="49"/>
    </location>
</feature>
<organism evidence="4 5">
    <name type="scientific">Blepharisma stoltei</name>
    <dbReference type="NCBI Taxonomy" id="1481888"/>
    <lineage>
        <taxon>Eukaryota</taxon>
        <taxon>Sar</taxon>
        <taxon>Alveolata</taxon>
        <taxon>Ciliophora</taxon>
        <taxon>Postciliodesmatophora</taxon>
        <taxon>Heterotrichea</taxon>
        <taxon>Heterotrichida</taxon>
        <taxon>Blepharismidae</taxon>
        <taxon>Blepharisma</taxon>
    </lineage>
</organism>
<comment type="caution">
    <text evidence="4">The sequence shown here is derived from an EMBL/GenBank/DDBJ whole genome shotgun (WGS) entry which is preliminary data.</text>
</comment>
<dbReference type="InterPro" id="IPR011992">
    <property type="entry name" value="EF-hand-dom_pair"/>
</dbReference>
<dbReference type="PANTHER" id="PTHR47026:SF2">
    <property type="entry name" value="FLAGELLAR ASSOCIATED PROTEIN"/>
    <property type="match status" value="1"/>
</dbReference>
<dbReference type="CDD" id="cd00051">
    <property type="entry name" value="EFh"/>
    <property type="match status" value="1"/>
</dbReference>
<accession>A0AAU9JRA6</accession>
<gene>
    <name evidence="4" type="ORF">BSTOLATCC_MIC42128</name>
</gene>
<feature type="coiled-coil region" evidence="2">
    <location>
        <begin position="125"/>
        <end position="171"/>
    </location>
</feature>
<evidence type="ECO:0000313" key="4">
    <source>
        <dbReference type="EMBL" id="CAG9326867.1"/>
    </source>
</evidence>
<dbReference type="SMART" id="SM00054">
    <property type="entry name" value="EFh"/>
    <property type="match status" value="2"/>
</dbReference>
<evidence type="ECO:0000256" key="1">
    <source>
        <dbReference type="ARBA" id="ARBA00022837"/>
    </source>
</evidence>
<dbReference type="PROSITE" id="PS50222">
    <property type="entry name" value="EF_HAND_2"/>
    <property type="match status" value="2"/>
</dbReference>
<dbReference type="SUPFAM" id="SSF47473">
    <property type="entry name" value="EF-hand"/>
    <property type="match status" value="1"/>
</dbReference>
<dbReference type="PANTHER" id="PTHR47026">
    <property type="entry name" value="PIGMENTOSA GTPASE REGULATOR-LIKE PROTEIN, PUTATIVE-RELATED"/>
    <property type="match status" value="1"/>
</dbReference>
<dbReference type="Proteomes" id="UP001162131">
    <property type="component" value="Unassembled WGS sequence"/>
</dbReference>
<evidence type="ECO:0000259" key="3">
    <source>
        <dbReference type="PROSITE" id="PS50222"/>
    </source>
</evidence>
<dbReference type="AlphaFoldDB" id="A0AAU9JRA6"/>
<name>A0AAU9JRA6_9CILI</name>
<feature type="domain" description="EF-hand" evidence="3">
    <location>
        <begin position="51"/>
        <end position="83"/>
    </location>
</feature>
<dbReference type="EMBL" id="CAJZBQ010000041">
    <property type="protein sequence ID" value="CAG9326867.1"/>
    <property type="molecule type" value="Genomic_DNA"/>
</dbReference>
<reference evidence="4" key="1">
    <citation type="submission" date="2021-09" db="EMBL/GenBank/DDBJ databases">
        <authorList>
            <consortium name="AG Swart"/>
            <person name="Singh M."/>
            <person name="Singh A."/>
            <person name="Seah K."/>
            <person name="Emmerich C."/>
        </authorList>
    </citation>
    <scope>NUCLEOTIDE SEQUENCE</scope>
    <source>
        <strain evidence="4">ATCC30299</strain>
    </source>
</reference>
<proteinExistence type="predicted"/>
<dbReference type="Gene3D" id="1.10.238.10">
    <property type="entry name" value="EF-hand"/>
    <property type="match status" value="1"/>
</dbReference>
<dbReference type="InterPro" id="IPR018247">
    <property type="entry name" value="EF_Hand_1_Ca_BS"/>
</dbReference>
<dbReference type="Pfam" id="PF13499">
    <property type="entry name" value="EF-hand_7"/>
    <property type="match status" value="1"/>
</dbReference>
<sequence>MDTAESNETPYSEDEINNLRQLFEIFDKDQTGKIDLSDMEQVMENLGKDPAEAQSILKEIDPENDNKVTFDQFLKMLAEMEKRLRADTPKIPPPELPAVQADAKVLDFLNLLEEYRAKCEGEGNYAEAKKAIQKYEELKKKETIRQLQSVRQAQEQELQEIEEAQNSQLSEFSKAWDEYMADYEATAYLSLEKLKERHILEYQEFRAKVIKEAEKKVKHSKELLEMRKKQQTLARQKLYEEAEAIKFKADELEAWENAKNEAIMKKYIEAKEKKLRQNQQLALAALLKRIERDRNEQIKHREMDSKRLMLRNKNIINTIINKQNGEAKKTLGQIKTMMGSDFKRMRSVSQN</sequence>